<feature type="transmembrane region" description="Helical" evidence="1">
    <location>
        <begin position="61"/>
        <end position="82"/>
    </location>
</feature>
<sequence length="509" mass="53160">MSTWDYLLRGFAVALEPNHLLFAVIGVVAGEVIGALPGIGSVSGVALLLPLTFGMDPTAAIIMLSGIYYGVMYGSTISAVLIDIPGDSAAIMTGLDGHMLAKQGRAGQALFVAAVGSFVAGTFAIIMLSFFAPPLARFGLRFGPPEMAMLMLLALTSLGWLTGESPVKGLISGVIGLLLALVGMDSVNGNARFNFGSIELLDGIPLLPVVIGLFGITQVLVWLERQERWSTQWTGLSIRNVLPSAAEWASSVWAIVRGTVVGFFVGLLPGAGATTSSFLAYTVERQVSRNPAKFGRGAIEGVAAPESANNAAAIAAYVPLLSLGIPGSGTTAVLMGGLMMWGLRPGPLLFRDNPDFVWGLIASFYIANLMLLAINTLAIPAVVKVLALPAPILMVLVAVLSLVGGYAIDNSLFDVGVVLVAGILGYFLTKLRVPVAPLILALVLGPDLETALRRSFLLSRGSPAIFVTRPIALVLLLLTVVSLLAPVVAGMLRSRRVVVAEARGTRYGT</sequence>
<gene>
    <name evidence="3" type="ORF">caldi_20920</name>
</gene>
<feature type="transmembrane region" description="Helical" evidence="1">
    <location>
        <begin position="20"/>
        <end position="49"/>
    </location>
</feature>
<feature type="transmembrane region" description="Helical" evidence="1">
    <location>
        <begin position="472"/>
        <end position="492"/>
    </location>
</feature>
<feature type="transmembrane region" description="Helical" evidence="1">
    <location>
        <begin position="109"/>
        <end position="135"/>
    </location>
</feature>
<name>A0AA35CNT2_9FIRM</name>
<keyword evidence="1" id="KW-1133">Transmembrane helix</keyword>
<feature type="transmembrane region" description="Helical" evidence="1">
    <location>
        <begin position="169"/>
        <end position="188"/>
    </location>
</feature>
<protein>
    <recommendedName>
        <fullName evidence="2">DUF112 domain-containing protein</fullName>
    </recommendedName>
</protein>
<dbReference type="RefSeq" id="WP_264841685.1">
    <property type="nucleotide sequence ID" value="NZ_AP025628.1"/>
</dbReference>
<keyword evidence="4" id="KW-1185">Reference proteome</keyword>
<organism evidence="3 4">
    <name type="scientific">Caldinitratiruptor microaerophilus</name>
    <dbReference type="NCBI Taxonomy" id="671077"/>
    <lineage>
        <taxon>Bacteria</taxon>
        <taxon>Bacillati</taxon>
        <taxon>Bacillota</taxon>
        <taxon>Clostridia</taxon>
        <taxon>Eubacteriales</taxon>
        <taxon>Symbiobacteriaceae</taxon>
        <taxon>Caldinitratiruptor</taxon>
    </lineage>
</organism>
<accession>A0AA35CNT2</accession>
<dbReference type="PANTHER" id="PTHR35342:SF5">
    <property type="entry name" value="TRICARBOXYLIC TRANSPORT PROTEIN"/>
    <property type="match status" value="1"/>
</dbReference>
<evidence type="ECO:0000259" key="2">
    <source>
        <dbReference type="Pfam" id="PF01970"/>
    </source>
</evidence>
<evidence type="ECO:0000256" key="1">
    <source>
        <dbReference type="SAM" id="Phobius"/>
    </source>
</evidence>
<reference evidence="3" key="1">
    <citation type="submission" date="2022-03" db="EMBL/GenBank/DDBJ databases">
        <title>Complete genome sequence of Caldinitratiruptor microaerophilus.</title>
        <authorList>
            <person name="Mukaiyama R."/>
            <person name="Nishiyama T."/>
            <person name="Ueda K."/>
        </authorList>
    </citation>
    <scope>NUCLEOTIDE SEQUENCE</scope>
    <source>
        <strain evidence="3">JCM 16183</strain>
    </source>
</reference>
<feature type="transmembrane region" description="Helical" evidence="1">
    <location>
        <begin position="200"/>
        <end position="223"/>
    </location>
</feature>
<feature type="transmembrane region" description="Helical" evidence="1">
    <location>
        <begin position="314"/>
        <end position="336"/>
    </location>
</feature>
<dbReference type="InterPro" id="IPR002823">
    <property type="entry name" value="DUF112_TM"/>
</dbReference>
<dbReference type="AlphaFoldDB" id="A0AA35CNT2"/>
<keyword evidence="1" id="KW-0812">Transmembrane</keyword>
<proteinExistence type="predicted"/>
<evidence type="ECO:0000313" key="3">
    <source>
        <dbReference type="EMBL" id="BDG61002.1"/>
    </source>
</evidence>
<dbReference type="KEGG" id="cmic:caldi_20920"/>
<feature type="transmembrane region" description="Helical" evidence="1">
    <location>
        <begin position="356"/>
        <end position="378"/>
    </location>
</feature>
<dbReference type="Pfam" id="PF01970">
    <property type="entry name" value="TctA"/>
    <property type="match status" value="1"/>
</dbReference>
<feature type="transmembrane region" description="Helical" evidence="1">
    <location>
        <begin position="385"/>
        <end position="406"/>
    </location>
</feature>
<keyword evidence="1" id="KW-0472">Membrane</keyword>
<feature type="domain" description="DUF112" evidence="2">
    <location>
        <begin position="20"/>
        <end position="440"/>
    </location>
</feature>
<dbReference type="EMBL" id="AP025628">
    <property type="protein sequence ID" value="BDG61002.1"/>
    <property type="molecule type" value="Genomic_DNA"/>
</dbReference>
<dbReference type="PANTHER" id="PTHR35342">
    <property type="entry name" value="TRICARBOXYLIC TRANSPORT PROTEIN"/>
    <property type="match status" value="1"/>
</dbReference>
<evidence type="ECO:0000313" key="4">
    <source>
        <dbReference type="Proteomes" id="UP001163687"/>
    </source>
</evidence>
<dbReference type="Proteomes" id="UP001163687">
    <property type="component" value="Chromosome"/>
</dbReference>
<feature type="transmembrane region" description="Helical" evidence="1">
    <location>
        <begin position="147"/>
        <end position="163"/>
    </location>
</feature>